<feature type="compositionally biased region" description="Basic and acidic residues" evidence="1">
    <location>
        <begin position="1"/>
        <end position="17"/>
    </location>
</feature>
<dbReference type="RefSeq" id="WP_253873059.1">
    <property type="nucleotide sequence ID" value="NZ_BAABHM010000013.1"/>
</dbReference>
<comment type="caution">
    <text evidence="2">The sequence shown here is derived from an EMBL/GenBank/DDBJ whole genome shotgun (WGS) entry which is preliminary data.</text>
</comment>
<organism evidence="2 3">
    <name type="scientific">Promicromonospora umidemergens</name>
    <dbReference type="NCBI Taxonomy" id="629679"/>
    <lineage>
        <taxon>Bacteria</taxon>
        <taxon>Bacillati</taxon>
        <taxon>Actinomycetota</taxon>
        <taxon>Actinomycetes</taxon>
        <taxon>Micrococcales</taxon>
        <taxon>Promicromonosporaceae</taxon>
        <taxon>Promicromonospora</taxon>
    </lineage>
</organism>
<reference evidence="3" key="1">
    <citation type="journal article" date="2019" name="Int. J. Syst. Evol. Microbiol.">
        <title>The Global Catalogue of Microorganisms (GCM) 10K type strain sequencing project: providing services to taxonomists for standard genome sequencing and annotation.</title>
        <authorList>
            <consortium name="The Broad Institute Genomics Platform"/>
            <consortium name="The Broad Institute Genome Sequencing Center for Infectious Disease"/>
            <person name="Wu L."/>
            <person name="Ma J."/>
        </authorList>
    </citation>
    <scope>NUCLEOTIDE SEQUENCE [LARGE SCALE GENOMIC DNA]</scope>
    <source>
        <strain evidence="3">JCM 17975</strain>
    </source>
</reference>
<evidence type="ECO:0000313" key="2">
    <source>
        <dbReference type="EMBL" id="GAA4707341.1"/>
    </source>
</evidence>
<dbReference type="Proteomes" id="UP001500843">
    <property type="component" value="Unassembled WGS sequence"/>
</dbReference>
<proteinExistence type="predicted"/>
<name>A0ABP8XK22_9MICO</name>
<protein>
    <submittedName>
        <fullName evidence="2">Uncharacterized protein</fullName>
    </submittedName>
</protein>
<evidence type="ECO:0000256" key="1">
    <source>
        <dbReference type="SAM" id="MobiDB-lite"/>
    </source>
</evidence>
<accession>A0ABP8XK22</accession>
<feature type="region of interest" description="Disordered" evidence="1">
    <location>
        <begin position="1"/>
        <end position="30"/>
    </location>
</feature>
<sequence>MADPRIKVRPPSDDPGRPPRGPAGVSTPKPPVIFVQPEIIAALDRIATAFEQTAAALAARPVDPPDLVLNLPMGVPCCAGIYRRGDPAVYRCNRENGHPAAEHDAGHVAEVDGKVLACSTCTEFNRRTTGMVCETCGTDYAKEV</sequence>
<evidence type="ECO:0000313" key="3">
    <source>
        <dbReference type="Proteomes" id="UP001500843"/>
    </source>
</evidence>
<keyword evidence="3" id="KW-1185">Reference proteome</keyword>
<gene>
    <name evidence="2" type="ORF">GCM10023198_32220</name>
</gene>
<dbReference type="EMBL" id="BAABHM010000013">
    <property type="protein sequence ID" value="GAA4707341.1"/>
    <property type="molecule type" value="Genomic_DNA"/>
</dbReference>